<gene>
    <name evidence="1" type="ORF">MONAX_5E011374</name>
</gene>
<comment type="caution">
    <text evidence="1">The sequence shown here is derived from an EMBL/GenBank/DDBJ whole genome shotgun (WGS) entry which is preliminary data.</text>
</comment>
<dbReference type="InterPro" id="IPR050238">
    <property type="entry name" value="DNA_Rep/Repair_Clamp_Loader"/>
</dbReference>
<evidence type="ECO:0000313" key="2">
    <source>
        <dbReference type="Proteomes" id="UP000335636"/>
    </source>
</evidence>
<dbReference type="InterPro" id="IPR027417">
    <property type="entry name" value="P-loop_NTPase"/>
</dbReference>
<dbReference type="EMBL" id="CABDUW010002364">
    <property type="protein sequence ID" value="VTJ86513.1"/>
    <property type="molecule type" value="Genomic_DNA"/>
</dbReference>
<dbReference type="Gene3D" id="3.40.50.300">
    <property type="entry name" value="P-loop containing nucleotide triphosphate hydrolases"/>
    <property type="match status" value="1"/>
</dbReference>
<reference evidence="1" key="1">
    <citation type="submission" date="2019-04" db="EMBL/GenBank/DDBJ databases">
        <authorList>
            <person name="Alioto T."/>
            <person name="Alioto T."/>
        </authorList>
    </citation>
    <scope>NUCLEOTIDE SEQUENCE [LARGE SCALE GENOMIC DNA]</scope>
</reference>
<dbReference type="Proteomes" id="UP000335636">
    <property type="component" value="Unassembled WGS sequence"/>
</dbReference>
<dbReference type="GO" id="GO:0003689">
    <property type="term" value="F:DNA clamp loader activity"/>
    <property type="evidence" value="ECO:0007669"/>
    <property type="project" value="TreeGrafter"/>
</dbReference>
<proteinExistence type="predicted"/>
<dbReference type="AlphaFoldDB" id="A0A5E4CXH6"/>
<accession>A0A5E4CXH6</accession>
<dbReference type="PANTHER" id="PTHR11669:SF9">
    <property type="entry name" value="REPLICATION FACTOR C SUBUNIT 5"/>
    <property type="match status" value="1"/>
</dbReference>
<dbReference type="GO" id="GO:0006281">
    <property type="term" value="P:DNA repair"/>
    <property type="evidence" value="ECO:0007669"/>
    <property type="project" value="TreeGrafter"/>
</dbReference>
<protein>
    <recommendedName>
        <fullName evidence="3">ATPase AAA-type core domain-containing protein</fullName>
    </recommendedName>
</protein>
<dbReference type="Pfam" id="PF03215">
    <property type="entry name" value="Rad17"/>
    <property type="match status" value="1"/>
</dbReference>
<dbReference type="SUPFAM" id="SSF52540">
    <property type="entry name" value="P-loop containing nucleoside triphosphate hydrolases"/>
    <property type="match status" value="1"/>
</dbReference>
<dbReference type="GO" id="GO:0005634">
    <property type="term" value="C:nucleus"/>
    <property type="evidence" value="ECO:0007669"/>
    <property type="project" value="TreeGrafter"/>
</dbReference>
<organism evidence="1 2">
    <name type="scientific">Marmota monax</name>
    <name type="common">Woodchuck</name>
    <dbReference type="NCBI Taxonomy" id="9995"/>
    <lineage>
        <taxon>Eukaryota</taxon>
        <taxon>Metazoa</taxon>
        <taxon>Chordata</taxon>
        <taxon>Craniata</taxon>
        <taxon>Vertebrata</taxon>
        <taxon>Euteleostomi</taxon>
        <taxon>Mammalia</taxon>
        <taxon>Eutheria</taxon>
        <taxon>Euarchontoglires</taxon>
        <taxon>Glires</taxon>
        <taxon>Rodentia</taxon>
        <taxon>Sciuromorpha</taxon>
        <taxon>Sciuridae</taxon>
        <taxon>Xerinae</taxon>
        <taxon>Marmotini</taxon>
        <taxon>Marmota</taxon>
    </lineage>
</organism>
<keyword evidence="2" id="KW-1185">Reference proteome</keyword>
<evidence type="ECO:0000313" key="1">
    <source>
        <dbReference type="EMBL" id="VTJ86513.1"/>
    </source>
</evidence>
<evidence type="ECO:0008006" key="3">
    <source>
        <dbReference type="Google" id="ProtNLM"/>
    </source>
</evidence>
<dbReference type="PANTHER" id="PTHR11669">
    <property type="entry name" value="REPLICATION FACTOR C / DNA POLYMERASE III GAMMA-TAU SUBUNIT"/>
    <property type="match status" value="1"/>
</dbReference>
<dbReference type="GO" id="GO:0005663">
    <property type="term" value="C:DNA replication factor C complex"/>
    <property type="evidence" value="ECO:0007669"/>
    <property type="project" value="TreeGrafter"/>
</dbReference>
<dbReference type="GO" id="GO:0006261">
    <property type="term" value="P:DNA-templated DNA replication"/>
    <property type="evidence" value="ECO:0007669"/>
    <property type="project" value="TreeGrafter"/>
</dbReference>
<dbReference type="CDD" id="cd00009">
    <property type="entry name" value="AAA"/>
    <property type="match status" value="1"/>
</dbReference>
<sequence length="160" mass="17401">MREGLGGPVAARGLKVLGGYDDDNDDDNRDPGHLSLLAMEASAPRQQQQHQLAATKIRNLPWVEKYQPRTLNDLISHQDILSTIQKFISEDRLPHLLLYGPPGTGKTSTILACAKQLCKDKEFGSMVLELNASDDGGMILFGGQSGAMPAQGQYLRKGLS</sequence>
<name>A0A5E4CXH6_MARMO</name>